<dbReference type="Gene3D" id="2.40.30.100">
    <property type="entry name" value="AF2212/PG0164-like"/>
    <property type="match status" value="1"/>
</dbReference>
<dbReference type="InterPro" id="IPR037079">
    <property type="entry name" value="AF2212/PG0164-like_sf"/>
</dbReference>
<dbReference type="Pfam" id="PF08922">
    <property type="entry name" value="DUF1905"/>
    <property type="match status" value="1"/>
</dbReference>
<dbReference type="Proteomes" id="UP000189981">
    <property type="component" value="Unassembled WGS sequence"/>
</dbReference>
<gene>
    <name evidence="1" type="ORF">SAMN05661099_3199</name>
</gene>
<evidence type="ECO:0008006" key="3">
    <source>
        <dbReference type="Google" id="ProtNLM"/>
    </source>
</evidence>
<organism evidence="1 2">
    <name type="scientific">Daejeonella lutea</name>
    <dbReference type="NCBI Taxonomy" id="572036"/>
    <lineage>
        <taxon>Bacteria</taxon>
        <taxon>Pseudomonadati</taxon>
        <taxon>Bacteroidota</taxon>
        <taxon>Sphingobacteriia</taxon>
        <taxon>Sphingobacteriales</taxon>
        <taxon>Sphingobacteriaceae</taxon>
        <taxon>Daejeonella</taxon>
    </lineage>
</organism>
<name>A0A1T5ETA6_9SPHI</name>
<dbReference type="AlphaFoldDB" id="A0A1T5ETA6"/>
<evidence type="ECO:0000313" key="1">
    <source>
        <dbReference type="EMBL" id="SKB87161.1"/>
    </source>
</evidence>
<dbReference type="SUPFAM" id="SSF141694">
    <property type="entry name" value="AF2212/PG0164-like"/>
    <property type="match status" value="1"/>
</dbReference>
<dbReference type="STRING" id="572036.SAMN05661099_3199"/>
<dbReference type="EMBL" id="FUYR01000004">
    <property type="protein sequence ID" value="SKB87161.1"/>
    <property type="molecule type" value="Genomic_DNA"/>
</dbReference>
<dbReference type="Pfam" id="PF13376">
    <property type="entry name" value="OmdA"/>
    <property type="match status" value="1"/>
</dbReference>
<evidence type="ECO:0000313" key="2">
    <source>
        <dbReference type="Proteomes" id="UP000189981"/>
    </source>
</evidence>
<accession>A0A1T5ETA6</accession>
<dbReference type="InterPro" id="IPR015018">
    <property type="entry name" value="DUF1905"/>
</dbReference>
<reference evidence="2" key="1">
    <citation type="submission" date="2017-02" db="EMBL/GenBank/DDBJ databases">
        <authorList>
            <person name="Varghese N."/>
            <person name="Submissions S."/>
        </authorList>
    </citation>
    <scope>NUCLEOTIDE SEQUENCE [LARGE SCALE GENOMIC DNA]</scope>
    <source>
        <strain evidence="2">DSM 22385</strain>
    </source>
</reference>
<keyword evidence="2" id="KW-1185">Reference proteome</keyword>
<sequence length="158" mass="17788">MDTPIVNQPLLLKKMPMKGGWTYAEVPEIEGISRAHFGWLRVKGTIDHIEISDHSLAPMKGGGLFLPVKAELRKKLKKQAGDYVHVILYQDHSTFIVPEELIDCLLLDERAHAAFNKLSKSDQRMHVKWIYSAKREETKAARIEGLMGKLLSGGGSLR</sequence>
<protein>
    <recommendedName>
        <fullName evidence="3">Bacteriocin-protection, YdeI or OmpD-Associated</fullName>
    </recommendedName>
</protein>
<dbReference type="RefSeq" id="WP_079703706.1">
    <property type="nucleotide sequence ID" value="NZ_FUYR01000004.1"/>
</dbReference>
<proteinExistence type="predicted"/>
<dbReference type="OrthoDB" id="8246703at2"/>